<name>A0A4Y2SZ04_ARAVE</name>
<organism evidence="1 2">
    <name type="scientific">Araneus ventricosus</name>
    <name type="common">Orbweaver spider</name>
    <name type="synonym">Epeira ventricosa</name>
    <dbReference type="NCBI Taxonomy" id="182803"/>
    <lineage>
        <taxon>Eukaryota</taxon>
        <taxon>Metazoa</taxon>
        <taxon>Ecdysozoa</taxon>
        <taxon>Arthropoda</taxon>
        <taxon>Chelicerata</taxon>
        <taxon>Arachnida</taxon>
        <taxon>Araneae</taxon>
        <taxon>Araneomorphae</taxon>
        <taxon>Entelegynae</taxon>
        <taxon>Araneoidea</taxon>
        <taxon>Araneidae</taxon>
        <taxon>Araneus</taxon>
    </lineage>
</organism>
<sequence length="113" mass="12918">MEKEANQPSSIHLKWITFLNVFVKRLVKELNEVPEQRTENIKNTLRRCTGCCDSFIRELDLISTVILCLSTQHWGFYSNDIASVWRGFPAQAVRGACPSLKTRGPPKSIPRTQ</sequence>
<dbReference type="EMBL" id="BGPR01025019">
    <property type="protein sequence ID" value="GBN93584.1"/>
    <property type="molecule type" value="Genomic_DNA"/>
</dbReference>
<dbReference type="Proteomes" id="UP000499080">
    <property type="component" value="Unassembled WGS sequence"/>
</dbReference>
<dbReference type="AlphaFoldDB" id="A0A4Y2SZ04"/>
<keyword evidence="2" id="KW-1185">Reference proteome</keyword>
<comment type="caution">
    <text evidence="1">The sequence shown here is derived from an EMBL/GenBank/DDBJ whole genome shotgun (WGS) entry which is preliminary data.</text>
</comment>
<proteinExistence type="predicted"/>
<evidence type="ECO:0000313" key="1">
    <source>
        <dbReference type="EMBL" id="GBN93584.1"/>
    </source>
</evidence>
<protein>
    <submittedName>
        <fullName evidence="1">Uncharacterized protein</fullName>
    </submittedName>
</protein>
<accession>A0A4Y2SZ04</accession>
<gene>
    <name evidence="1" type="ORF">AVEN_221087_1</name>
</gene>
<evidence type="ECO:0000313" key="2">
    <source>
        <dbReference type="Proteomes" id="UP000499080"/>
    </source>
</evidence>
<reference evidence="1 2" key="1">
    <citation type="journal article" date="2019" name="Sci. Rep.">
        <title>Orb-weaving spider Araneus ventricosus genome elucidates the spidroin gene catalogue.</title>
        <authorList>
            <person name="Kono N."/>
            <person name="Nakamura H."/>
            <person name="Ohtoshi R."/>
            <person name="Moran D.A.P."/>
            <person name="Shinohara A."/>
            <person name="Yoshida Y."/>
            <person name="Fujiwara M."/>
            <person name="Mori M."/>
            <person name="Tomita M."/>
            <person name="Arakawa K."/>
        </authorList>
    </citation>
    <scope>NUCLEOTIDE SEQUENCE [LARGE SCALE GENOMIC DNA]</scope>
</reference>